<evidence type="ECO:0000256" key="8">
    <source>
        <dbReference type="SAM" id="MobiDB-lite"/>
    </source>
</evidence>
<dbReference type="CDD" id="cd06261">
    <property type="entry name" value="TM_PBP2"/>
    <property type="match status" value="1"/>
</dbReference>
<dbReference type="Pfam" id="PF00528">
    <property type="entry name" value="BPD_transp_1"/>
    <property type="match status" value="1"/>
</dbReference>
<proteinExistence type="inferred from homology"/>
<reference evidence="11" key="1">
    <citation type="journal article" date="2019" name="Int. J. Syst. Evol. Microbiol.">
        <title>The Global Catalogue of Microorganisms (GCM) 10K type strain sequencing project: providing services to taxonomists for standard genome sequencing and annotation.</title>
        <authorList>
            <consortium name="The Broad Institute Genomics Platform"/>
            <consortium name="The Broad Institute Genome Sequencing Center for Infectious Disease"/>
            <person name="Wu L."/>
            <person name="Ma J."/>
        </authorList>
    </citation>
    <scope>NUCLEOTIDE SEQUENCE [LARGE SCALE GENOMIC DNA]</scope>
    <source>
        <strain evidence="11">KCTC 3950</strain>
    </source>
</reference>
<evidence type="ECO:0000256" key="3">
    <source>
        <dbReference type="ARBA" id="ARBA00022475"/>
    </source>
</evidence>
<dbReference type="InterPro" id="IPR035906">
    <property type="entry name" value="MetI-like_sf"/>
</dbReference>
<evidence type="ECO:0000256" key="4">
    <source>
        <dbReference type="ARBA" id="ARBA00022692"/>
    </source>
</evidence>
<protein>
    <submittedName>
        <fullName evidence="10">Carbohydrate ABC transporter permease</fullName>
    </submittedName>
</protein>
<sequence length="330" mass="37261">MRDLSVSQPDLQQGTVPKAKARHNKNKTLYKMRSLLLGRQGNDGWLMKTIIYVLLISTGFIYLYPLLFMVSQSFKSLDDLLDPTVAWIPRSFYWKNYVQAWNVLDYVNTLGSTLLNSVLPAVAQTISCAIVGYGFAKYKFPGKSILFGLMLITFIVPKQVIMIPMFLLFKQYGMLETPLPFIIPGLFAQGLRSALFILIYYQFFRTIPVALEEAAQIDGAGALKTFFRIILPISVPAVVVVFLFSMVWHWNETYLASLYLGNAMTTLPLELKTFNDSFKAMYTGSSTITDVNESIRMAGTLLIVLPLLVLYLFAQKRFTQVVDKTGLTGE</sequence>
<dbReference type="InterPro" id="IPR000515">
    <property type="entry name" value="MetI-like"/>
</dbReference>
<keyword evidence="6 7" id="KW-0472">Membrane</keyword>
<organism evidence="10 11">
    <name type="scientific">Paenibacillus gansuensis</name>
    <dbReference type="NCBI Taxonomy" id="306542"/>
    <lineage>
        <taxon>Bacteria</taxon>
        <taxon>Bacillati</taxon>
        <taxon>Bacillota</taxon>
        <taxon>Bacilli</taxon>
        <taxon>Bacillales</taxon>
        <taxon>Paenibacillaceae</taxon>
        <taxon>Paenibacillus</taxon>
    </lineage>
</organism>
<comment type="similarity">
    <text evidence="7">Belongs to the binding-protein-dependent transport system permease family.</text>
</comment>
<evidence type="ECO:0000313" key="11">
    <source>
        <dbReference type="Proteomes" id="UP001597541"/>
    </source>
</evidence>
<feature type="transmembrane region" description="Helical" evidence="7">
    <location>
        <begin position="295"/>
        <end position="314"/>
    </location>
</feature>
<keyword evidence="5 7" id="KW-1133">Transmembrane helix</keyword>
<dbReference type="Gene3D" id="1.10.3720.10">
    <property type="entry name" value="MetI-like"/>
    <property type="match status" value="1"/>
</dbReference>
<feature type="region of interest" description="Disordered" evidence="8">
    <location>
        <begin position="1"/>
        <end position="20"/>
    </location>
</feature>
<evidence type="ECO:0000256" key="2">
    <source>
        <dbReference type="ARBA" id="ARBA00022448"/>
    </source>
</evidence>
<name>A0ABW5PL09_9BACL</name>
<accession>A0ABW5PL09</accession>
<evidence type="ECO:0000256" key="7">
    <source>
        <dbReference type="RuleBase" id="RU363032"/>
    </source>
</evidence>
<gene>
    <name evidence="10" type="ORF">ACFSUF_23675</name>
</gene>
<evidence type="ECO:0000256" key="5">
    <source>
        <dbReference type="ARBA" id="ARBA00022989"/>
    </source>
</evidence>
<feature type="transmembrane region" description="Helical" evidence="7">
    <location>
        <begin position="114"/>
        <end position="133"/>
    </location>
</feature>
<dbReference type="PROSITE" id="PS50928">
    <property type="entry name" value="ABC_TM1"/>
    <property type="match status" value="1"/>
</dbReference>
<dbReference type="PANTHER" id="PTHR43744:SF8">
    <property type="entry name" value="SN-GLYCEROL-3-PHOSPHATE TRANSPORT SYSTEM PERMEASE PROTEIN UGPE"/>
    <property type="match status" value="1"/>
</dbReference>
<feature type="transmembrane region" description="Helical" evidence="7">
    <location>
        <begin position="145"/>
        <end position="169"/>
    </location>
</feature>
<feature type="transmembrane region" description="Helical" evidence="7">
    <location>
        <begin position="181"/>
        <end position="204"/>
    </location>
</feature>
<dbReference type="Proteomes" id="UP001597541">
    <property type="component" value="Unassembled WGS sequence"/>
</dbReference>
<dbReference type="SUPFAM" id="SSF161098">
    <property type="entry name" value="MetI-like"/>
    <property type="match status" value="1"/>
</dbReference>
<keyword evidence="3" id="KW-1003">Cell membrane</keyword>
<comment type="subcellular location">
    <subcellularLocation>
        <location evidence="1 7">Cell membrane</location>
        <topology evidence="1 7">Multi-pass membrane protein</topology>
    </subcellularLocation>
</comment>
<evidence type="ECO:0000259" key="9">
    <source>
        <dbReference type="PROSITE" id="PS50928"/>
    </source>
</evidence>
<keyword evidence="4 7" id="KW-0812">Transmembrane</keyword>
<dbReference type="PANTHER" id="PTHR43744">
    <property type="entry name" value="ABC TRANSPORTER PERMEASE PROTEIN MG189-RELATED-RELATED"/>
    <property type="match status" value="1"/>
</dbReference>
<dbReference type="EMBL" id="JBHUME010000019">
    <property type="protein sequence ID" value="MFD2615408.1"/>
    <property type="molecule type" value="Genomic_DNA"/>
</dbReference>
<comment type="caution">
    <text evidence="10">The sequence shown here is derived from an EMBL/GenBank/DDBJ whole genome shotgun (WGS) entry which is preliminary data.</text>
</comment>
<evidence type="ECO:0000256" key="1">
    <source>
        <dbReference type="ARBA" id="ARBA00004651"/>
    </source>
</evidence>
<keyword evidence="2 7" id="KW-0813">Transport</keyword>
<evidence type="ECO:0000313" key="10">
    <source>
        <dbReference type="EMBL" id="MFD2615408.1"/>
    </source>
</evidence>
<evidence type="ECO:0000256" key="6">
    <source>
        <dbReference type="ARBA" id="ARBA00023136"/>
    </source>
</evidence>
<keyword evidence="11" id="KW-1185">Reference proteome</keyword>
<dbReference type="RefSeq" id="WP_377607259.1">
    <property type="nucleotide sequence ID" value="NZ_JBHUME010000019.1"/>
</dbReference>
<feature type="compositionally biased region" description="Polar residues" evidence="8">
    <location>
        <begin position="1"/>
        <end position="15"/>
    </location>
</feature>
<feature type="domain" description="ABC transmembrane type-1" evidence="9">
    <location>
        <begin position="110"/>
        <end position="314"/>
    </location>
</feature>
<feature type="transmembrane region" description="Helical" evidence="7">
    <location>
        <begin position="225"/>
        <end position="250"/>
    </location>
</feature>
<feature type="transmembrane region" description="Helical" evidence="7">
    <location>
        <begin position="49"/>
        <end position="70"/>
    </location>
</feature>